<evidence type="ECO:0000313" key="5">
    <source>
        <dbReference type="EMBL" id="TCL61792.1"/>
    </source>
</evidence>
<protein>
    <submittedName>
        <fullName evidence="5">LacI family transcriptional regulator</fullName>
    </submittedName>
</protein>
<organism evidence="5 6">
    <name type="scientific">Hydrogenispora ethanolica</name>
    <dbReference type="NCBI Taxonomy" id="1082276"/>
    <lineage>
        <taxon>Bacteria</taxon>
        <taxon>Bacillati</taxon>
        <taxon>Bacillota</taxon>
        <taxon>Hydrogenispora</taxon>
    </lineage>
</organism>
<evidence type="ECO:0000256" key="2">
    <source>
        <dbReference type="ARBA" id="ARBA00023125"/>
    </source>
</evidence>
<dbReference type="RefSeq" id="WP_132016158.1">
    <property type="nucleotide sequence ID" value="NZ_SLUN01000032.1"/>
</dbReference>
<accession>A0A4R1R8T6</accession>
<evidence type="ECO:0000259" key="4">
    <source>
        <dbReference type="PROSITE" id="PS50932"/>
    </source>
</evidence>
<keyword evidence="2" id="KW-0238">DNA-binding</keyword>
<name>A0A4R1R8T6_HYDET</name>
<keyword evidence="1" id="KW-0805">Transcription regulation</keyword>
<proteinExistence type="predicted"/>
<dbReference type="PANTHER" id="PTHR30146">
    <property type="entry name" value="LACI-RELATED TRANSCRIPTIONAL REPRESSOR"/>
    <property type="match status" value="1"/>
</dbReference>
<dbReference type="InterPro" id="IPR001761">
    <property type="entry name" value="Peripla_BP/Lac1_sug-bd_dom"/>
</dbReference>
<dbReference type="CDD" id="cd01392">
    <property type="entry name" value="HTH_LacI"/>
    <property type="match status" value="1"/>
</dbReference>
<dbReference type="SUPFAM" id="SSF47413">
    <property type="entry name" value="lambda repressor-like DNA-binding domains"/>
    <property type="match status" value="1"/>
</dbReference>
<dbReference type="Pfam" id="PF00532">
    <property type="entry name" value="Peripla_BP_1"/>
    <property type="match status" value="1"/>
</dbReference>
<sequence>MYNIDDIARFANVSRTTVSRVLNHDPGVSQKTQEKVLKVIREMNYVPNAAARTLVRKKTDIIGVLVNNVTDIFWDRIISGIEKSLHNLEYEAIYVNVKRFQNEPINRDKYKKMIRLLAEGRVDGIIIAITNELDREDVDFLVSRNLPFVVIQNSFEDARVNSINIDNFKETYTSTEYLLDLGHRDIAYVAGDLQSKIAINRLKGFEKALEDHGLPIVRARILQGNNSFEEGYWRMKQILSWDRKPTAVSFYNDIMAYGGINAAQEDGVRIPEDISVIGFDGLSGEDPFAKLAPPLTTMHQPMASMGERAAKIIVDKINGNHDEVIHEIFAVKLVEKGSCKRLTGPESGAVSPVTTT</sequence>
<dbReference type="Pfam" id="PF00356">
    <property type="entry name" value="LacI"/>
    <property type="match status" value="1"/>
</dbReference>
<dbReference type="EMBL" id="SLUN01000032">
    <property type="protein sequence ID" value="TCL61792.1"/>
    <property type="molecule type" value="Genomic_DNA"/>
</dbReference>
<dbReference type="Proteomes" id="UP000295008">
    <property type="component" value="Unassembled WGS sequence"/>
</dbReference>
<dbReference type="CDD" id="cd06267">
    <property type="entry name" value="PBP1_LacI_sugar_binding-like"/>
    <property type="match status" value="1"/>
</dbReference>
<dbReference type="AlphaFoldDB" id="A0A4R1R8T6"/>
<dbReference type="OrthoDB" id="9784962at2"/>
<dbReference type="InterPro" id="IPR010982">
    <property type="entry name" value="Lambda_DNA-bd_dom_sf"/>
</dbReference>
<dbReference type="SUPFAM" id="SSF53822">
    <property type="entry name" value="Periplasmic binding protein-like I"/>
    <property type="match status" value="1"/>
</dbReference>
<dbReference type="PROSITE" id="PS50932">
    <property type="entry name" value="HTH_LACI_2"/>
    <property type="match status" value="1"/>
</dbReference>
<reference evidence="5 6" key="1">
    <citation type="submission" date="2019-03" db="EMBL/GenBank/DDBJ databases">
        <title>Genomic Encyclopedia of Type Strains, Phase IV (KMG-IV): sequencing the most valuable type-strain genomes for metagenomic binning, comparative biology and taxonomic classification.</title>
        <authorList>
            <person name="Goeker M."/>
        </authorList>
    </citation>
    <scope>NUCLEOTIDE SEQUENCE [LARGE SCALE GENOMIC DNA]</scope>
    <source>
        <strain evidence="5 6">LX-B</strain>
    </source>
</reference>
<evidence type="ECO:0000256" key="3">
    <source>
        <dbReference type="ARBA" id="ARBA00023163"/>
    </source>
</evidence>
<dbReference type="GO" id="GO:0000976">
    <property type="term" value="F:transcription cis-regulatory region binding"/>
    <property type="evidence" value="ECO:0007669"/>
    <property type="project" value="TreeGrafter"/>
</dbReference>
<dbReference type="InterPro" id="IPR000843">
    <property type="entry name" value="HTH_LacI"/>
</dbReference>
<dbReference type="PROSITE" id="PS00356">
    <property type="entry name" value="HTH_LACI_1"/>
    <property type="match status" value="1"/>
</dbReference>
<evidence type="ECO:0000313" key="6">
    <source>
        <dbReference type="Proteomes" id="UP000295008"/>
    </source>
</evidence>
<dbReference type="Gene3D" id="1.10.260.40">
    <property type="entry name" value="lambda repressor-like DNA-binding domains"/>
    <property type="match status" value="1"/>
</dbReference>
<evidence type="ECO:0000256" key="1">
    <source>
        <dbReference type="ARBA" id="ARBA00023015"/>
    </source>
</evidence>
<dbReference type="Gene3D" id="3.40.50.2300">
    <property type="match status" value="2"/>
</dbReference>
<keyword evidence="6" id="KW-1185">Reference proteome</keyword>
<dbReference type="GO" id="GO:0003700">
    <property type="term" value="F:DNA-binding transcription factor activity"/>
    <property type="evidence" value="ECO:0007669"/>
    <property type="project" value="TreeGrafter"/>
</dbReference>
<dbReference type="SMART" id="SM00354">
    <property type="entry name" value="HTH_LACI"/>
    <property type="match status" value="1"/>
</dbReference>
<comment type="caution">
    <text evidence="5">The sequence shown here is derived from an EMBL/GenBank/DDBJ whole genome shotgun (WGS) entry which is preliminary data.</text>
</comment>
<keyword evidence="3" id="KW-0804">Transcription</keyword>
<gene>
    <name evidence="5" type="ORF">EDC14_103225</name>
</gene>
<dbReference type="PANTHER" id="PTHR30146:SF109">
    <property type="entry name" value="HTH-TYPE TRANSCRIPTIONAL REGULATOR GALS"/>
    <property type="match status" value="1"/>
</dbReference>
<dbReference type="InterPro" id="IPR028082">
    <property type="entry name" value="Peripla_BP_I"/>
</dbReference>
<feature type="domain" description="HTH lacI-type" evidence="4">
    <location>
        <begin position="2"/>
        <end position="56"/>
    </location>
</feature>